<dbReference type="EMBL" id="MK814760">
    <property type="protein sequence ID" value="QGT55005.1"/>
    <property type="molecule type" value="Genomic_DNA"/>
</dbReference>
<sequence length="99" mass="11408">MNKLDKTSEDVRKFLNELNPDPAVEAARRAMQKQFGRSWIQPSYQLDVRTDAAREALIWAADVIAQEIREQWAKDAQRGVCAQMIAQRLQVLEKVIRPS</sequence>
<proteinExistence type="predicted"/>
<dbReference type="GeneID" id="77924380"/>
<name>A0A650EZA8_9CAUD</name>
<accession>A0A650EZA8</accession>
<organism evidence="1 2">
    <name type="scientific">Gordonia phage Forza</name>
    <dbReference type="NCBI Taxonomy" id="2571247"/>
    <lineage>
        <taxon>Viruses</taxon>
        <taxon>Duplodnaviria</taxon>
        <taxon>Heunggongvirae</taxon>
        <taxon>Uroviricota</taxon>
        <taxon>Caudoviricetes</taxon>
        <taxon>Forzavirus</taxon>
        <taxon>Forzavirus forza</taxon>
    </lineage>
</organism>
<dbReference type="Proteomes" id="UP000423482">
    <property type="component" value="Segment"/>
</dbReference>
<reference evidence="1 2" key="1">
    <citation type="submission" date="2019-04" db="EMBL/GenBank/DDBJ databases">
        <authorList>
            <person name="Pope W.H."/>
            <person name="Garlena R.A."/>
            <person name="Russell D.A."/>
            <person name="Jacobs-Sera D."/>
            <person name="Hatfull G.F."/>
        </authorList>
    </citation>
    <scope>NUCLEOTIDE SEQUENCE [LARGE SCALE GENOMIC DNA]</scope>
</reference>
<dbReference type="RefSeq" id="YP_010648892.1">
    <property type="nucleotide sequence ID" value="NC_070763.1"/>
</dbReference>
<evidence type="ECO:0000313" key="2">
    <source>
        <dbReference type="Proteomes" id="UP000423482"/>
    </source>
</evidence>
<keyword evidence="2" id="KW-1185">Reference proteome</keyword>
<evidence type="ECO:0000313" key="1">
    <source>
        <dbReference type="EMBL" id="QGT55005.1"/>
    </source>
</evidence>
<gene>
    <name evidence="1" type="primary">12</name>
    <name evidence="1" type="ORF">SEA_FORZA_12</name>
</gene>
<dbReference type="KEGG" id="vg:77924380"/>
<protein>
    <submittedName>
        <fullName evidence="1">Uncharacterized protein</fullName>
    </submittedName>
</protein>